<dbReference type="GO" id="GO:0016787">
    <property type="term" value="F:hydrolase activity"/>
    <property type="evidence" value="ECO:0007669"/>
    <property type="project" value="UniProtKB-KW"/>
</dbReference>
<evidence type="ECO:0000256" key="1">
    <source>
        <dbReference type="SAM" id="SignalP"/>
    </source>
</evidence>
<sequence length="542" mass="60753">MMKKLFPKLFLALALTICTSVNGQVTDVQLAQIDSLFLKWNRPNHPGGAIAIMQGDDVVFSKAYGLASMEYLVPNTTGTRFNVASVSKQFSALGIVKLHLAGKLSIDDTIDKYMDWLPPYGSKVTIRHMLHHTSGLRSLHTLFSLAGWRGDDTRTNTDLDRIIAKQTELNFEPGSEYMYCNTGYMFLANIIEKVTGTSFVDYMADEVFAPLGMDDTYVEAEYDRVVPNNATSYDKTQDGFVRAVEYWGYVGSGNMHTTTKDLLTYLKNYYDPLPGWKAAFDKMQTLDLLNDGSFNQYAFGVNVDELYGKKRVGHGGSIGGFRSNVAVFPNDKTSIAIITNFSNSGPSSLSNKIAKILFGETSPYKNIDVAQIPKKKMESYSGTYWDGETYRENKVFISGDTLLLGGTSFLPIKNDVFTAVQSGNDAKIKFKNGSMIYYPKSGKPKVFSKLVNEELSTALAEEYVGTYFSPEIETAYTIHFEDGELYAHHIRHGKIVLHQKKKDLLEGNHVLSHIRFLREDGEIKGAHISNNRVRNLWFTKTE</sequence>
<protein>
    <submittedName>
        <fullName evidence="3">Serine hydrolase</fullName>
    </submittedName>
</protein>
<dbReference type="Proteomes" id="UP001221366">
    <property type="component" value="Unassembled WGS sequence"/>
</dbReference>
<feature type="signal peptide" evidence="1">
    <location>
        <begin position="1"/>
        <end position="23"/>
    </location>
</feature>
<keyword evidence="3" id="KW-0378">Hydrolase</keyword>
<name>A0ABT5Y1X8_9FLAO</name>
<evidence type="ECO:0000313" key="4">
    <source>
        <dbReference type="Proteomes" id="UP001221366"/>
    </source>
</evidence>
<organism evidence="3 4">
    <name type="scientific">Flagellimonas yonaguniensis</name>
    <dbReference type="NCBI Taxonomy" id="3031325"/>
    <lineage>
        <taxon>Bacteria</taxon>
        <taxon>Pseudomonadati</taxon>
        <taxon>Bacteroidota</taxon>
        <taxon>Flavobacteriia</taxon>
        <taxon>Flavobacteriales</taxon>
        <taxon>Flavobacteriaceae</taxon>
        <taxon>Flagellimonas</taxon>
    </lineage>
</organism>
<comment type="caution">
    <text evidence="3">The sequence shown here is derived from an EMBL/GenBank/DDBJ whole genome shotgun (WGS) entry which is preliminary data.</text>
</comment>
<accession>A0ABT5Y1X8</accession>
<dbReference type="EMBL" id="JARFVB010000011">
    <property type="protein sequence ID" value="MDF0717452.1"/>
    <property type="molecule type" value="Genomic_DNA"/>
</dbReference>
<dbReference type="PANTHER" id="PTHR46825:SF9">
    <property type="entry name" value="BETA-LACTAMASE-RELATED DOMAIN-CONTAINING PROTEIN"/>
    <property type="match status" value="1"/>
</dbReference>
<keyword evidence="4" id="KW-1185">Reference proteome</keyword>
<feature type="domain" description="Beta-lactamase-related" evidence="2">
    <location>
        <begin position="44"/>
        <end position="351"/>
    </location>
</feature>
<evidence type="ECO:0000259" key="2">
    <source>
        <dbReference type="Pfam" id="PF00144"/>
    </source>
</evidence>
<dbReference type="InterPro" id="IPR050491">
    <property type="entry name" value="AmpC-like"/>
</dbReference>
<feature type="chain" id="PRO_5047334310" evidence="1">
    <location>
        <begin position="24"/>
        <end position="542"/>
    </location>
</feature>
<gene>
    <name evidence="3" type="ORF">PY092_14905</name>
</gene>
<dbReference type="Gene3D" id="3.40.710.10">
    <property type="entry name" value="DD-peptidase/beta-lactamase superfamily"/>
    <property type="match status" value="1"/>
</dbReference>
<reference evidence="3 4" key="1">
    <citation type="submission" date="2023-03" db="EMBL/GenBank/DDBJ databases">
        <title>Muricauda XX sp. nov. and Muricauda XXX sp. nov., two novel species isolated from Okinawa Trough.</title>
        <authorList>
            <person name="Cao W."/>
            <person name="Deng X."/>
        </authorList>
    </citation>
    <scope>NUCLEOTIDE SEQUENCE [LARGE SCALE GENOMIC DNA]</scope>
    <source>
        <strain evidence="3 4">334s03</strain>
    </source>
</reference>
<dbReference type="InterPro" id="IPR001466">
    <property type="entry name" value="Beta-lactam-related"/>
</dbReference>
<evidence type="ECO:0000313" key="3">
    <source>
        <dbReference type="EMBL" id="MDF0717452.1"/>
    </source>
</evidence>
<dbReference type="InterPro" id="IPR012338">
    <property type="entry name" value="Beta-lactam/transpept-like"/>
</dbReference>
<dbReference type="RefSeq" id="WP_275616604.1">
    <property type="nucleotide sequence ID" value="NZ_JARFVB010000011.1"/>
</dbReference>
<dbReference type="PANTHER" id="PTHR46825">
    <property type="entry name" value="D-ALANYL-D-ALANINE-CARBOXYPEPTIDASE/ENDOPEPTIDASE AMPH"/>
    <property type="match status" value="1"/>
</dbReference>
<dbReference type="SUPFAM" id="SSF56601">
    <property type="entry name" value="beta-lactamase/transpeptidase-like"/>
    <property type="match status" value="1"/>
</dbReference>
<keyword evidence="1" id="KW-0732">Signal</keyword>
<dbReference type="Pfam" id="PF00144">
    <property type="entry name" value="Beta-lactamase"/>
    <property type="match status" value="1"/>
</dbReference>
<proteinExistence type="predicted"/>